<feature type="chain" id="PRO_5033049488" evidence="1">
    <location>
        <begin position="25"/>
        <end position="338"/>
    </location>
</feature>
<gene>
    <name evidence="2" type="ORF">C3F09_09455</name>
</gene>
<name>A0A855X4H0_9BACT</name>
<protein>
    <submittedName>
        <fullName evidence="2">Uncharacterized protein</fullName>
    </submittedName>
</protein>
<reference evidence="2 3" key="1">
    <citation type="journal article" date="2018" name="ISME J.">
        <title>A methanotrophic archaeon couples anaerobic oxidation of methane to Fe(III) reduction.</title>
        <authorList>
            <person name="Cai C."/>
            <person name="Leu A.O."/>
            <person name="Xie G.J."/>
            <person name="Guo J."/>
            <person name="Feng Y."/>
            <person name="Zhao J.X."/>
            <person name="Tyson G.W."/>
            <person name="Yuan Z."/>
            <person name="Hu S."/>
        </authorList>
    </citation>
    <scope>NUCLEOTIDE SEQUENCE [LARGE SCALE GENOMIC DNA]</scope>
    <source>
        <strain evidence="2">FeB_12</strain>
    </source>
</reference>
<accession>A0A855X4H0</accession>
<evidence type="ECO:0000313" key="2">
    <source>
        <dbReference type="EMBL" id="PWB70188.1"/>
    </source>
</evidence>
<dbReference type="AlphaFoldDB" id="A0A855X4H0"/>
<comment type="caution">
    <text evidence="2">The sequence shown here is derived from an EMBL/GenBank/DDBJ whole genome shotgun (WGS) entry which is preliminary data.</text>
</comment>
<proteinExistence type="predicted"/>
<evidence type="ECO:0000313" key="3">
    <source>
        <dbReference type="Proteomes" id="UP000250918"/>
    </source>
</evidence>
<dbReference type="EMBL" id="PQAP01000152">
    <property type="protein sequence ID" value="PWB70188.1"/>
    <property type="molecule type" value="Genomic_DNA"/>
</dbReference>
<organism evidence="2 3">
    <name type="scientific">candidate division GN15 bacterium</name>
    <dbReference type="NCBI Taxonomy" id="2072418"/>
    <lineage>
        <taxon>Bacteria</taxon>
        <taxon>candidate division GN15</taxon>
    </lineage>
</organism>
<feature type="non-terminal residue" evidence="2">
    <location>
        <position position="338"/>
    </location>
</feature>
<keyword evidence="1" id="KW-0732">Signal</keyword>
<feature type="signal peptide" evidence="1">
    <location>
        <begin position="1"/>
        <end position="24"/>
    </location>
</feature>
<evidence type="ECO:0000256" key="1">
    <source>
        <dbReference type="SAM" id="SignalP"/>
    </source>
</evidence>
<sequence>MKKTLGFLVMLTALVAVVAMVAQAAVRPANPRLQQAVDMKPVKTVESVTGASLNPMARFAPVGMAAAKPTVDSRGALISQTYNDVPGNVSPGNLVAVPDPGADQAGVYFGYRAKAAGGDPSDGFPASINRMGYSAFDPLTNTYPNPGGIVIIADASPTSVEGGSTARVLAYPDGRAIVTGYSYPDNDGPDVWIQVAKEFAPFGGAFGDILTGGSIMLNDTNIAQSWTTGAPSWWPSSVLDINGSGANDTVIYLLTHGGITGRWYGQDKVFRKIGTSMPNGNDNSWTVVFTDSTYGFHGGGIACDPTSARVAIFNTLPVLTDTTGGHGENVRWADSPTG</sequence>
<dbReference type="Proteomes" id="UP000250918">
    <property type="component" value="Unassembled WGS sequence"/>
</dbReference>